<evidence type="ECO:0000256" key="2">
    <source>
        <dbReference type="ARBA" id="ARBA00022692"/>
    </source>
</evidence>
<evidence type="ECO:0000256" key="6">
    <source>
        <dbReference type="SAM" id="Phobius"/>
    </source>
</evidence>
<evidence type="ECO:0000256" key="3">
    <source>
        <dbReference type="ARBA" id="ARBA00022989"/>
    </source>
</evidence>
<evidence type="ECO:0000313" key="9">
    <source>
        <dbReference type="Proteomes" id="UP000529946"/>
    </source>
</evidence>
<dbReference type="GO" id="GO:0016020">
    <property type="term" value="C:membrane"/>
    <property type="evidence" value="ECO:0007669"/>
    <property type="project" value="UniProtKB-SubCell"/>
</dbReference>
<dbReference type="EMBL" id="JACIDM010000001">
    <property type="protein sequence ID" value="MBB4082575.1"/>
    <property type="molecule type" value="Genomic_DNA"/>
</dbReference>
<dbReference type="RefSeq" id="WP_221212215.1">
    <property type="nucleotide sequence ID" value="NZ_BAAAER010000001.1"/>
</dbReference>
<dbReference type="Proteomes" id="UP000529946">
    <property type="component" value="Unassembled WGS sequence"/>
</dbReference>
<dbReference type="InterPro" id="IPR006260">
    <property type="entry name" value="TonB/TolA_C"/>
</dbReference>
<dbReference type="Pfam" id="PF03544">
    <property type="entry name" value="TonB_C"/>
    <property type="match status" value="1"/>
</dbReference>
<feature type="domain" description="TonB C-terminal" evidence="7">
    <location>
        <begin position="167"/>
        <end position="242"/>
    </location>
</feature>
<comment type="caution">
    <text evidence="8">The sequence shown here is derived from an EMBL/GenBank/DDBJ whole genome shotgun (WGS) entry which is preliminary data.</text>
</comment>
<dbReference type="AlphaFoldDB" id="A0A7W6NNP3"/>
<proteinExistence type="predicted"/>
<dbReference type="InterPro" id="IPR037682">
    <property type="entry name" value="TonB_C"/>
</dbReference>
<feature type="compositionally biased region" description="Low complexity" evidence="5">
    <location>
        <begin position="69"/>
        <end position="87"/>
    </location>
</feature>
<evidence type="ECO:0000259" key="7">
    <source>
        <dbReference type="Pfam" id="PF03544"/>
    </source>
</evidence>
<dbReference type="NCBIfam" id="TIGR01352">
    <property type="entry name" value="tonB_Cterm"/>
    <property type="match status" value="1"/>
</dbReference>
<protein>
    <submittedName>
        <fullName evidence="8">Protein TonB</fullName>
    </submittedName>
</protein>
<evidence type="ECO:0000256" key="4">
    <source>
        <dbReference type="ARBA" id="ARBA00023136"/>
    </source>
</evidence>
<feature type="region of interest" description="Disordered" evidence="5">
    <location>
        <begin position="119"/>
        <end position="171"/>
    </location>
</feature>
<name>A0A7W6NNP3_9CAUL</name>
<feature type="compositionally biased region" description="Pro residues" evidence="5">
    <location>
        <begin position="88"/>
        <end position="101"/>
    </location>
</feature>
<dbReference type="GO" id="GO:0055085">
    <property type="term" value="P:transmembrane transport"/>
    <property type="evidence" value="ECO:0007669"/>
    <property type="project" value="InterPro"/>
</dbReference>
<sequence length="249" mass="25403">MTRGLQILKRRGLRNAGIVGGIVAAHLVVFLAISRGAPSPPFIPPLPPFDVVLVRPPVPPPPPPPPEPAKLSPVAGGGAPAAPSRIHVPPPPREPVPPEVPAPRVQAPEPALVVGVAPIASPTSGMGQGGQGTGTGSGTGEGDGPGSGMTPPRFLRGPTVGELRSSHPPQALRAGRSGVAVVNCKIGADTRLNRCRIISESPPGDGFGAAGMSVATTYYRFRPPTRNGVVVEDQGVTVTIEFGRQRTRG</sequence>
<keyword evidence="4 6" id="KW-0472">Membrane</keyword>
<feature type="compositionally biased region" description="Gly residues" evidence="5">
    <location>
        <begin position="126"/>
        <end position="147"/>
    </location>
</feature>
<gene>
    <name evidence="8" type="ORF">GGR12_001414</name>
</gene>
<keyword evidence="3 6" id="KW-1133">Transmembrane helix</keyword>
<dbReference type="SUPFAM" id="SSF74653">
    <property type="entry name" value="TolA/TonB C-terminal domain"/>
    <property type="match status" value="1"/>
</dbReference>
<feature type="transmembrane region" description="Helical" evidence="6">
    <location>
        <begin position="12"/>
        <end position="33"/>
    </location>
</feature>
<feature type="region of interest" description="Disordered" evidence="5">
    <location>
        <begin position="60"/>
        <end position="104"/>
    </location>
</feature>
<accession>A0A7W6NNP3</accession>
<evidence type="ECO:0000256" key="5">
    <source>
        <dbReference type="SAM" id="MobiDB-lite"/>
    </source>
</evidence>
<evidence type="ECO:0000256" key="1">
    <source>
        <dbReference type="ARBA" id="ARBA00004167"/>
    </source>
</evidence>
<reference evidence="8 9" key="1">
    <citation type="submission" date="2020-08" db="EMBL/GenBank/DDBJ databases">
        <title>Genomic Encyclopedia of Type Strains, Phase IV (KMG-IV): sequencing the most valuable type-strain genomes for metagenomic binning, comparative biology and taxonomic classification.</title>
        <authorList>
            <person name="Goeker M."/>
        </authorList>
    </citation>
    <scope>NUCLEOTIDE SEQUENCE [LARGE SCALE GENOMIC DNA]</scope>
    <source>
        <strain evidence="8 9">DSM 23960</strain>
    </source>
</reference>
<evidence type="ECO:0000313" key="8">
    <source>
        <dbReference type="EMBL" id="MBB4082575.1"/>
    </source>
</evidence>
<comment type="subcellular location">
    <subcellularLocation>
        <location evidence="1">Membrane</location>
        <topology evidence="1">Single-pass membrane protein</topology>
    </subcellularLocation>
</comment>
<organism evidence="8 9">
    <name type="scientific">Brevundimonas lenta</name>
    <dbReference type="NCBI Taxonomy" id="424796"/>
    <lineage>
        <taxon>Bacteria</taxon>
        <taxon>Pseudomonadati</taxon>
        <taxon>Pseudomonadota</taxon>
        <taxon>Alphaproteobacteria</taxon>
        <taxon>Caulobacterales</taxon>
        <taxon>Caulobacteraceae</taxon>
        <taxon>Brevundimonas</taxon>
    </lineage>
</organism>
<keyword evidence="2 6" id="KW-0812">Transmembrane</keyword>
<keyword evidence="9" id="KW-1185">Reference proteome</keyword>
<dbReference type="Gene3D" id="3.30.1150.10">
    <property type="match status" value="1"/>
</dbReference>